<feature type="signal peptide" evidence="1">
    <location>
        <begin position="1"/>
        <end position="29"/>
    </location>
</feature>
<dbReference type="SUPFAM" id="SSF48208">
    <property type="entry name" value="Six-hairpin glycosidases"/>
    <property type="match status" value="1"/>
</dbReference>
<dbReference type="InterPro" id="IPR049046">
    <property type="entry name" value="Beta-AFase-like_GH127_middle"/>
</dbReference>
<feature type="domain" description="Non-reducing end beta-L-arabinofuranosidase-like GH127 middle" evidence="3">
    <location>
        <begin position="433"/>
        <end position="529"/>
    </location>
</feature>
<dbReference type="GO" id="GO:0005975">
    <property type="term" value="P:carbohydrate metabolic process"/>
    <property type="evidence" value="ECO:0007669"/>
    <property type="project" value="InterPro"/>
</dbReference>
<feature type="chain" id="PRO_5032912771" description="DUF1680 family protein" evidence="1">
    <location>
        <begin position="30"/>
        <end position="687"/>
    </location>
</feature>
<dbReference type="AlphaFoldDB" id="A0A840D2Z1"/>
<keyword evidence="1" id="KW-0732">Signal</keyword>
<keyword evidence="5" id="KW-1185">Reference proteome</keyword>
<dbReference type="Proteomes" id="UP000560658">
    <property type="component" value="Unassembled WGS sequence"/>
</dbReference>
<evidence type="ECO:0000313" key="5">
    <source>
        <dbReference type="Proteomes" id="UP000560658"/>
    </source>
</evidence>
<dbReference type="InterPro" id="IPR008928">
    <property type="entry name" value="6-hairpin_glycosidase_sf"/>
</dbReference>
<feature type="domain" description="Non-reducing end beta-L-arabinofuranosidase-like GH127 catalytic" evidence="2">
    <location>
        <begin position="34"/>
        <end position="421"/>
    </location>
</feature>
<reference evidence="4" key="1">
    <citation type="submission" date="2020-08" db="EMBL/GenBank/DDBJ databases">
        <title>Genomic Encyclopedia of Type Strains, Phase IV (KMG-IV): sequencing the most valuable type-strain genomes for metagenomic binning, comparative biology and taxonomic classification.</title>
        <authorList>
            <person name="Goeker M."/>
        </authorList>
    </citation>
    <scope>NUCLEOTIDE SEQUENCE [LARGE SCALE GENOMIC DNA]</scope>
    <source>
        <strain evidence="4">DSM 105720</strain>
    </source>
</reference>
<proteinExistence type="predicted"/>
<accession>A0A840D2Z1</accession>
<dbReference type="PANTHER" id="PTHR31151">
    <property type="entry name" value="PROLINE-TRNA LIGASE (DUF1680)"/>
    <property type="match status" value="1"/>
</dbReference>
<evidence type="ECO:0000313" key="4">
    <source>
        <dbReference type="EMBL" id="MBB4045179.1"/>
    </source>
</evidence>
<gene>
    <name evidence="4" type="ORF">GGR06_002990</name>
</gene>
<dbReference type="Pfam" id="PF20736">
    <property type="entry name" value="Glyco_hydro127M"/>
    <property type="match status" value="1"/>
</dbReference>
<name>A0A840D2Z1_9BACE</name>
<dbReference type="PANTHER" id="PTHR31151:SF0">
    <property type="entry name" value="PROLINE-TRNA LIGASE (DUF1680)"/>
    <property type="match status" value="1"/>
</dbReference>
<dbReference type="Pfam" id="PF07944">
    <property type="entry name" value="Beta-AFase-like_GH127_cat"/>
    <property type="match status" value="1"/>
</dbReference>
<evidence type="ECO:0008006" key="6">
    <source>
        <dbReference type="Google" id="ProtNLM"/>
    </source>
</evidence>
<dbReference type="EMBL" id="JACIER010000013">
    <property type="protein sequence ID" value="MBB4045179.1"/>
    <property type="molecule type" value="Genomic_DNA"/>
</dbReference>
<evidence type="ECO:0000256" key="1">
    <source>
        <dbReference type="SAM" id="SignalP"/>
    </source>
</evidence>
<protein>
    <recommendedName>
        <fullName evidence="6">DUF1680 family protein</fullName>
    </recommendedName>
</protein>
<comment type="caution">
    <text evidence="4">The sequence shown here is derived from an EMBL/GenBank/DDBJ whole genome shotgun (WGS) entry which is preliminary data.</text>
</comment>
<evidence type="ECO:0000259" key="2">
    <source>
        <dbReference type="Pfam" id="PF07944"/>
    </source>
</evidence>
<dbReference type="InterPro" id="IPR012878">
    <property type="entry name" value="Beta-AFase-like_GH127_cat"/>
</dbReference>
<organism evidence="4 5">
    <name type="scientific">Bacteroides reticulotermitis</name>
    <dbReference type="NCBI Taxonomy" id="1133319"/>
    <lineage>
        <taxon>Bacteria</taxon>
        <taxon>Pseudomonadati</taxon>
        <taxon>Bacteroidota</taxon>
        <taxon>Bacteroidia</taxon>
        <taxon>Bacteroidales</taxon>
        <taxon>Bacteroidaceae</taxon>
        <taxon>Bacteroides</taxon>
    </lineage>
</organism>
<evidence type="ECO:0000259" key="3">
    <source>
        <dbReference type="Pfam" id="PF20736"/>
    </source>
</evidence>
<sequence length="687" mass="78041">MSMPLNLKNNLAVVSILLASFAYPVLASAAPEQVRVVDRPELKTLNSNYVSFRAPLLPQSFIKLPVGSIQPEGWVRKYLELQQDGLTGHLGEISAWLEKKNNAWLTTGGDHGWEEVPYWLKGYGNLAYMLNDPKMIAETKVWIEGAFASRQPDGYFGPINERDGRRELWAQMIMLWCLQSYYEYSHDQRVIDLMTNYFKWQMTVPDNQLLKDYWENSRGGDNLISIYWLYNRTGDSFLLKLAEKIHRNTANWTQPTSLPNWHNVNIAQCFREPATYYMQTGDSALLKASYNVHHLIRRTFGQVPGGMFGADENARLGYIDPRQGVETCGLVEQMASDELMLCMTGDPLWAEHCEEVAFNSYPAAVMPDFKALRYITCPNHTISDSENHHPGIDNRGPFLSMNPFSSRCCQHNHAQGWPYFAEHLLLATPDNGIAAAIYAANKATVKVGNGKEIRLHEETNYPFEETIKFTVSTDEKVTFPFYLRIPSWTDKAEIRVNGKKVRVQPVAGKYVCIDREWVNGDNVELVLPMSLSMRTWQVNKNSVSVDYGPLTLSLRINEKYVEKDSRATAIGDSKWQKGADPQKWPTTEIYSDSPWNYSLVLDKKDPLKSFTVVRKAWPADNFPFTVGSVPLEVKAIGRLVPEWKIDETGLCGVLPEEDALKGQKEAITLIPMGAARLRISAFPNTRE</sequence>